<feature type="compositionally biased region" description="Basic and acidic residues" evidence="1">
    <location>
        <begin position="162"/>
        <end position="171"/>
    </location>
</feature>
<accession>A0A2U1MBU5</accession>
<organism evidence="2 3">
    <name type="scientific">Artemisia annua</name>
    <name type="common">Sweet wormwood</name>
    <dbReference type="NCBI Taxonomy" id="35608"/>
    <lineage>
        <taxon>Eukaryota</taxon>
        <taxon>Viridiplantae</taxon>
        <taxon>Streptophyta</taxon>
        <taxon>Embryophyta</taxon>
        <taxon>Tracheophyta</taxon>
        <taxon>Spermatophyta</taxon>
        <taxon>Magnoliopsida</taxon>
        <taxon>eudicotyledons</taxon>
        <taxon>Gunneridae</taxon>
        <taxon>Pentapetalae</taxon>
        <taxon>asterids</taxon>
        <taxon>campanulids</taxon>
        <taxon>Asterales</taxon>
        <taxon>Asteraceae</taxon>
        <taxon>Asteroideae</taxon>
        <taxon>Anthemideae</taxon>
        <taxon>Artemisiinae</taxon>
        <taxon>Artemisia</taxon>
    </lineage>
</organism>
<evidence type="ECO:0000256" key="1">
    <source>
        <dbReference type="SAM" id="MobiDB-lite"/>
    </source>
</evidence>
<dbReference type="OrthoDB" id="1939300at2759"/>
<name>A0A2U1MBU5_ARTAN</name>
<keyword evidence="2" id="KW-0695">RNA-directed DNA polymerase</keyword>
<evidence type="ECO:0000313" key="3">
    <source>
        <dbReference type="Proteomes" id="UP000245207"/>
    </source>
</evidence>
<keyword evidence="3" id="KW-1185">Reference proteome</keyword>
<gene>
    <name evidence="2" type="ORF">CTI12_AA400930</name>
</gene>
<dbReference type="Proteomes" id="UP000245207">
    <property type="component" value="Unassembled WGS sequence"/>
</dbReference>
<dbReference type="EMBL" id="PKPP01005812">
    <property type="protein sequence ID" value="PWA58725.1"/>
    <property type="molecule type" value="Genomic_DNA"/>
</dbReference>
<keyword evidence="2" id="KW-0808">Transferase</keyword>
<keyword evidence="2" id="KW-0548">Nucleotidyltransferase</keyword>
<protein>
    <submittedName>
        <fullName evidence="2">Reverse transcriptase domain-containing protein</fullName>
    </submittedName>
</protein>
<comment type="caution">
    <text evidence="2">The sequence shown here is derived from an EMBL/GenBank/DDBJ whole genome shotgun (WGS) entry which is preliminary data.</text>
</comment>
<reference evidence="2 3" key="1">
    <citation type="journal article" date="2018" name="Mol. Plant">
        <title>The genome of Artemisia annua provides insight into the evolution of Asteraceae family and artemisinin biosynthesis.</title>
        <authorList>
            <person name="Shen Q."/>
            <person name="Zhang L."/>
            <person name="Liao Z."/>
            <person name="Wang S."/>
            <person name="Yan T."/>
            <person name="Shi P."/>
            <person name="Liu M."/>
            <person name="Fu X."/>
            <person name="Pan Q."/>
            <person name="Wang Y."/>
            <person name="Lv Z."/>
            <person name="Lu X."/>
            <person name="Zhang F."/>
            <person name="Jiang W."/>
            <person name="Ma Y."/>
            <person name="Chen M."/>
            <person name="Hao X."/>
            <person name="Li L."/>
            <person name="Tang Y."/>
            <person name="Lv G."/>
            <person name="Zhou Y."/>
            <person name="Sun X."/>
            <person name="Brodelius P.E."/>
            <person name="Rose J.K.C."/>
            <person name="Tang K."/>
        </authorList>
    </citation>
    <scope>NUCLEOTIDE SEQUENCE [LARGE SCALE GENOMIC DNA]</scope>
    <source>
        <strain evidence="3">cv. Huhao1</strain>
        <tissue evidence="2">Leaf</tissue>
    </source>
</reference>
<dbReference type="AlphaFoldDB" id="A0A2U1MBU5"/>
<feature type="region of interest" description="Disordered" evidence="1">
    <location>
        <begin position="153"/>
        <end position="183"/>
    </location>
</feature>
<proteinExistence type="predicted"/>
<evidence type="ECO:0000313" key="2">
    <source>
        <dbReference type="EMBL" id="PWA58725.1"/>
    </source>
</evidence>
<dbReference type="GO" id="GO:0003964">
    <property type="term" value="F:RNA-directed DNA polymerase activity"/>
    <property type="evidence" value="ECO:0007669"/>
    <property type="project" value="UniProtKB-KW"/>
</dbReference>
<sequence>MEVCDEGNMEDIWDITVEDVERLKRLLTPPVQALPKPKPVDGLSAMATRLGNPIMLDSYTNAMCMQSWGRLNYSRSLIDIRADRELKENMVIAIPNLEGEGDVLHMHVVDEPKKQNGKNNDDFQHAPKRAVLGINMSLKFQFKSTKQVYKPISKKSGASTSDTKKNPETTRQEASTSNPFDALMSVDNDDVLGANWGSSIGAETVVDEGQKANPEPVQILMSTPNDATPVNEVQLANEQLSPTLSNVIGSNIGKNKVSDVAEMRIVTLK</sequence>